<evidence type="ECO:0000256" key="2">
    <source>
        <dbReference type="ARBA" id="ARBA00023004"/>
    </source>
</evidence>
<dbReference type="NCBIfam" id="TIGR03440">
    <property type="entry name" value="egtB_TIGR03440"/>
    <property type="match status" value="1"/>
</dbReference>
<dbReference type="InterPro" id="IPR016187">
    <property type="entry name" value="CTDL_fold"/>
</dbReference>
<evidence type="ECO:0000313" key="6">
    <source>
        <dbReference type="EMBL" id="VVD77759.1"/>
    </source>
</evidence>
<dbReference type="PANTHER" id="PTHR23150:SF36">
    <property type="entry name" value="HERCYNINE OXYGENASE"/>
    <property type="match status" value="1"/>
</dbReference>
<accession>A0A5E4SVC1</accession>
<dbReference type="PANTHER" id="PTHR23150">
    <property type="entry name" value="SULFATASE MODIFYING FACTOR 1, 2"/>
    <property type="match status" value="1"/>
</dbReference>
<dbReference type="OrthoDB" id="9768004at2"/>
<dbReference type="EC" id="1.14.99.50" evidence="6"/>
<keyword evidence="1 6" id="KW-0560">Oxidoreductase</keyword>
<dbReference type="InterPro" id="IPR034660">
    <property type="entry name" value="DinB/YfiT-like"/>
</dbReference>
<keyword evidence="2" id="KW-0408">Iron</keyword>
<reference evidence="6 7" key="1">
    <citation type="submission" date="2019-08" db="EMBL/GenBank/DDBJ databases">
        <authorList>
            <person name="Peeters C."/>
        </authorList>
    </citation>
    <scope>NUCLEOTIDE SEQUENCE [LARGE SCALE GENOMIC DNA]</scope>
    <source>
        <strain evidence="6 7">LMG 31010</strain>
    </source>
</reference>
<evidence type="ECO:0000259" key="4">
    <source>
        <dbReference type="Pfam" id="PF03781"/>
    </source>
</evidence>
<feature type="domain" description="Sulfatase-modifying factor enzyme-like" evidence="4">
    <location>
        <begin position="335"/>
        <end position="413"/>
    </location>
</feature>
<name>A0A5E4SVC1_9BURK</name>
<dbReference type="Proteomes" id="UP000343335">
    <property type="component" value="Unassembled WGS sequence"/>
</dbReference>
<dbReference type="InterPro" id="IPR042095">
    <property type="entry name" value="SUMF_sf"/>
</dbReference>
<dbReference type="Pfam" id="PF12867">
    <property type="entry name" value="DinB_2"/>
    <property type="match status" value="1"/>
</dbReference>
<protein>
    <submittedName>
        <fullName evidence="6">Hercynine oxygenase</fullName>
        <ecNumber evidence="6">1.14.99.50</ecNumber>
    </submittedName>
</protein>
<organism evidence="6 7">
    <name type="scientific">Pandoraea commovens</name>
    <dbReference type="NCBI Taxonomy" id="2508289"/>
    <lineage>
        <taxon>Bacteria</taxon>
        <taxon>Pseudomonadati</taxon>
        <taxon>Pseudomonadota</taxon>
        <taxon>Betaproteobacteria</taxon>
        <taxon>Burkholderiales</taxon>
        <taxon>Burkholderiaceae</taxon>
        <taxon>Pandoraea</taxon>
    </lineage>
</organism>
<dbReference type="InterPro" id="IPR024775">
    <property type="entry name" value="DinB-like"/>
</dbReference>
<dbReference type="GO" id="GO:0044875">
    <property type="term" value="F:gamma-glutamyl hercynylcysteine sulfoxide synthase activity"/>
    <property type="evidence" value="ECO:0007669"/>
    <property type="project" value="UniProtKB-EC"/>
</dbReference>
<proteinExistence type="predicted"/>
<dbReference type="SUPFAM" id="SSF109854">
    <property type="entry name" value="DinB/YfiT-like putative metalloenzymes"/>
    <property type="match status" value="1"/>
</dbReference>
<dbReference type="Gene3D" id="3.90.1580.10">
    <property type="entry name" value="paralog of FGE (formylglycine-generating enzyme)"/>
    <property type="match status" value="2"/>
</dbReference>
<gene>
    <name evidence="6" type="primary">egtB</name>
    <name evidence="6" type="ORF">PCO31010_00974</name>
</gene>
<evidence type="ECO:0000313" key="7">
    <source>
        <dbReference type="Proteomes" id="UP000343335"/>
    </source>
</evidence>
<evidence type="ECO:0000256" key="1">
    <source>
        <dbReference type="ARBA" id="ARBA00023002"/>
    </source>
</evidence>
<dbReference type="RefSeq" id="WP_150663184.1">
    <property type="nucleotide sequence ID" value="NZ_CABPSA010000001.1"/>
</dbReference>
<sequence>MRHSAVRRLDAERLWQQYQKTREYTLSLTGTLSVEDQNIQSMPDASPTKWHLAHTTWFFETLVLLGHCPAYVPFSPSFSYLFNSYYEALGPRHARPARGQLSRPGVDEVLSYRMHVDTHLRSLLLNAPEDRLGELFGVITLGIHHEQQHQELIVTDILHAFSRNPLRPAFMTGDDDLLRFPKAAGGPAEWLSVQGGPVDVGHQGSGFCFDNELPRHTTLVNAFEIADRLVTNGEFLDFVADGGYSRPEFWLSDGWSVAQHEGWQAPAYWIAPTDERSPFANVCEWRCFGPWGVAALDMRAPVSHISFYEAAAFAEWSGTRLPTEFEWEAAHGLPGMRQMSDSVWQWTRSAYAPYPGFRPMAGAASEYNGKFMVGQQVLRGGSMATPSGHARPSYRNFFPPAARWQFSGVRLARDTTR</sequence>
<dbReference type="SUPFAM" id="SSF56436">
    <property type="entry name" value="C-type lectin-like"/>
    <property type="match status" value="1"/>
</dbReference>
<feature type="domain" description="DinB-like" evidence="5">
    <location>
        <begin position="17"/>
        <end position="153"/>
    </location>
</feature>
<evidence type="ECO:0000256" key="3">
    <source>
        <dbReference type="ARBA" id="ARBA00037882"/>
    </source>
</evidence>
<feature type="domain" description="Sulfatase-modifying factor enzyme-like" evidence="4">
    <location>
        <begin position="188"/>
        <end position="330"/>
    </location>
</feature>
<evidence type="ECO:0000259" key="5">
    <source>
        <dbReference type="Pfam" id="PF12867"/>
    </source>
</evidence>
<dbReference type="InterPro" id="IPR017806">
    <property type="entry name" value="EgtB"/>
</dbReference>
<dbReference type="InterPro" id="IPR005532">
    <property type="entry name" value="SUMF_dom"/>
</dbReference>
<dbReference type="AlphaFoldDB" id="A0A5E4SVC1"/>
<dbReference type="EMBL" id="CABPSA010000001">
    <property type="protein sequence ID" value="VVD77759.1"/>
    <property type="molecule type" value="Genomic_DNA"/>
</dbReference>
<dbReference type="InterPro" id="IPR051043">
    <property type="entry name" value="Sulfatase_Mod_Factor_Kinase"/>
</dbReference>
<dbReference type="Pfam" id="PF03781">
    <property type="entry name" value="FGE-sulfatase"/>
    <property type="match status" value="2"/>
</dbReference>
<comment type="pathway">
    <text evidence="3">Amino-acid biosynthesis; ergothioneine biosynthesis.</text>
</comment>